<dbReference type="Gene3D" id="1.10.150.50">
    <property type="entry name" value="Transcription Factor, Ets-1"/>
    <property type="match status" value="1"/>
</dbReference>
<keyword evidence="9" id="KW-0539">Nucleus</keyword>
<dbReference type="Gene3D" id="2.30.30.140">
    <property type="match status" value="3"/>
</dbReference>
<dbReference type="PROSITE" id="PS51079">
    <property type="entry name" value="MBT"/>
    <property type="match status" value="3"/>
</dbReference>
<dbReference type="GO" id="GO:0003682">
    <property type="term" value="F:chromatin binding"/>
    <property type="evidence" value="ECO:0007669"/>
    <property type="project" value="TreeGrafter"/>
</dbReference>
<keyword evidence="5" id="KW-0862">Zinc</keyword>
<evidence type="ECO:0000256" key="5">
    <source>
        <dbReference type="ARBA" id="ARBA00022833"/>
    </source>
</evidence>
<name>A0A4W3K864_CALMI</name>
<proteinExistence type="predicted"/>
<reference evidence="14" key="3">
    <citation type="journal article" date="2014" name="Nature">
        <title>Elephant shark genome provides unique insights into gnathostome evolution.</title>
        <authorList>
            <consortium name="International Elephant Shark Genome Sequencing Consortium"/>
            <person name="Venkatesh B."/>
            <person name="Lee A.P."/>
            <person name="Ravi V."/>
            <person name="Maurya A.K."/>
            <person name="Lian M.M."/>
            <person name="Swann J.B."/>
            <person name="Ohta Y."/>
            <person name="Flajnik M.F."/>
            <person name="Sutoh Y."/>
            <person name="Kasahara M."/>
            <person name="Hoon S."/>
            <person name="Gangu V."/>
            <person name="Roy S.W."/>
            <person name="Irimia M."/>
            <person name="Korzh V."/>
            <person name="Kondrychyn I."/>
            <person name="Lim Z.W."/>
            <person name="Tay B.H."/>
            <person name="Tohari S."/>
            <person name="Kong K.W."/>
            <person name="Ho S."/>
            <person name="Lorente-Galdos B."/>
            <person name="Quilez J."/>
            <person name="Marques-Bonet T."/>
            <person name="Raney B.J."/>
            <person name="Ingham P.W."/>
            <person name="Tay A."/>
            <person name="Hillier L.W."/>
            <person name="Minx P."/>
            <person name="Boehm T."/>
            <person name="Wilson R.K."/>
            <person name="Brenner S."/>
            <person name="Warren W.C."/>
        </authorList>
    </citation>
    <scope>NUCLEOTIDE SEQUENCE [LARGE SCALE GENOMIC DNA]</scope>
</reference>
<feature type="region of interest" description="Disordered" evidence="11">
    <location>
        <begin position="569"/>
        <end position="588"/>
    </location>
</feature>
<dbReference type="FunFam" id="2.30.30.140:FF:000007">
    <property type="entry name" value="Lethal(3)malignant brain tumor-like protein 1"/>
    <property type="match status" value="1"/>
</dbReference>
<reference evidence="13" key="4">
    <citation type="submission" date="2025-08" db="UniProtKB">
        <authorList>
            <consortium name="Ensembl"/>
        </authorList>
    </citation>
    <scope>IDENTIFICATION</scope>
</reference>
<reference evidence="14" key="1">
    <citation type="journal article" date="2006" name="Science">
        <title>Ancient noncoding elements conserved in the human genome.</title>
        <authorList>
            <person name="Venkatesh B."/>
            <person name="Kirkness E.F."/>
            <person name="Loh Y.H."/>
            <person name="Halpern A.L."/>
            <person name="Lee A.P."/>
            <person name="Johnson J."/>
            <person name="Dandona N."/>
            <person name="Viswanathan L.D."/>
            <person name="Tay A."/>
            <person name="Venter J.C."/>
            <person name="Strausberg R.L."/>
            <person name="Brenner S."/>
        </authorList>
    </citation>
    <scope>NUCLEOTIDE SEQUENCE [LARGE SCALE GENOMIC DNA]</scope>
</reference>
<evidence type="ECO:0000313" key="13">
    <source>
        <dbReference type="Ensembl" id="ENSCMIP00000040650.1"/>
    </source>
</evidence>
<dbReference type="GeneTree" id="ENSGT00940000158264"/>
<dbReference type="InterPro" id="IPR013761">
    <property type="entry name" value="SAM/pointed_sf"/>
</dbReference>
<keyword evidence="4" id="KW-0863">Zinc-finger</keyword>
<dbReference type="InterPro" id="IPR038603">
    <property type="entry name" value="Znf_FCS_sf"/>
</dbReference>
<sequence>MEQHTSKEGNMTPAQGQDFDLVSAMEWRDGIATLPGSNLKFRMTEFNTLEIITDAEIENKKDNLLKAGSRAAPLKGLQDEDEPSMDGIYCCENCGQYGTIENFSHMGRFCSETCANKHKERYVLLHPSFAVSVPAPYSLQRRYITFSELLEDIKVKPKGAQDHQTRGRRAPKLLKQALAVPGKKKAWNWASYLEEERTQAAPIKLFKECQSFPQSRNGFKVGMRLEGIDPEHPSMFCVLSVAEVQGYRIRLHFDGYSECYDFWLNADSPDIHPYGWCEKTSRKLHLPKGYKDSASYLKSCKAQAASKTLFKSLNTPITPSGFRVGMKLEAVDKKNPSLICVSTIADMVDNRLLIHFDNWDDGYDYWCDASSPYIRPVGSCQKLGLTLTTPPEYKDSKAFVWEKYLEVAGSQAAPARAFKLRPLHGFQLNMKLEAVDKRNPMLIRAATVVDTEDHRIKIHLDGWSHDYDYWLDSDSPDIHPIGWCAKTGHPLQTPLSPADLVTPVQGGCPTPGCKGIGHIKGARYAAHYTLISCPYSEINLNKETVLPDRLSGERQSPVSGAQKLRKIGAETPGSATPEPPEESPQLNPLNKICRSIPWAGRPPKYLKLQIVKEEEGRLSRLQETPDSDPSLQQALHQSVFMSSVSPLPTQHRLQLRWEQHSKLLPEVAGHTARRVAKWSVEEVAIFVQSLPGCKDQALVFREEQIDGEAFLLLTQMDMVKILSIKLGPALKIYNSIVMFKNAEENESNVY</sequence>
<dbReference type="Pfam" id="PF02820">
    <property type="entry name" value="MBT"/>
    <property type="match status" value="3"/>
</dbReference>
<dbReference type="GO" id="GO:0006325">
    <property type="term" value="P:chromatin organization"/>
    <property type="evidence" value="ECO:0007669"/>
    <property type="project" value="UniProtKB-KW"/>
</dbReference>
<accession>A0A4W3K864</accession>
<keyword evidence="6" id="KW-0156">Chromatin regulator</keyword>
<feature type="repeat" description="MBT" evidence="10">
    <location>
        <begin position="291"/>
        <end position="390"/>
    </location>
</feature>
<dbReference type="Pfam" id="PF00536">
    <property type="entry name" value="SAM_1"/>
    <property type="match status" value="1"/>
</dbReference>
<evidence type="ECO:0000256" key="11">
    <source>
        <dbReference type="SAM" id="MobiDB-lite"/>
    </source>
</evidence>
<dbReference type="SMART" id="SM00454">
    <property type="entry name" value="SAM"/>
    <property type="match status" value="1"/>
</dbReference>
<dbReference type="InterPro" id="IPR002515">
    <property type="entry name" value="Znf_C2H2C"/>
</dbReference>
<keyword evidence="3" id="KW-0677">Repeat</keyword>
<dbReference type="PROSITE" id="PS50105">
    <property type="entry name" value="SAM_DOMAIN"/>
    <property type="match status" value="1"/>
</dbReference>
<dbReference type="Proteomes" id="UP000314986">
    <property type="component" value="Unassembled WGS sequence"/>
</dbReference>
<keyword evidence="7" id="KW-0805">Transcription regulation</keyword>
<dbReference type="CDD" id="cd09582">
    <property type="entry name" value="SAM_Scm-like-3MBT3_4"/>
    <property type="match status" value="1"/>
</dbReference>
<evidence type="ECO:0000256" key="3">
    <source>
        <dbReference type="ARBA" id="ARBA00022737"/>
    </source>
</evidence>
<dbReference type="GO" id="GO:0042393">
    <property type="term" value="F:histone binding"/>
    <property type="evidence" value="ECO:0007669"/>
    <property type="project" value="TreeGrafter"/>
</dbReference>
<dbReference type="GO" id="GO:0045892">
    <property type="term" value="P:negative regulation of DNA-templated transcription"/>
    <property type="evidence" value="ECO:0007669"/>
    <property type="project" value="TreeGrafter"/>
</dbReference>
<evidence type="ECO:0000256" key="9">
    <source>
        <dbReference type="ARBA" id="ARBA00023242"/>
    </source>
</evidence>
<dbReference type="CDD" id="cd20135">
    <property type="entry name" value="MBT_L3MBTL3_rpt2"/>
    <property type="match status" value="1"/>
</dbReference>
<feature type="repeat" description="MBT" evidence="10">
    <location>
        <begin position="399"/>
        <end position="494"/>
    </location>
</feature>
<dbReference type="PANTHER" id="PTHR12247:SF130">
    <property type="entry name" value="SAM DOMAIN-CONTAINING PROTEIN"/>
    <property type="match status" value="1"/>
</dbReference>
<evidence type="ECO:0000313" key="14">
    <source>
        <dbReference type="Proteomes" id="UP000314986"/>
    </source>
</evidence>
<evidence type="ECO:0000256" key="2">
    <source>
        <dbReference type="ARBA" id="ARBA00022723"/>
    </source>
</evidence>
<evidence type="ECO:0000256" key="4">
    <source>
        <dbReference type="ARBA" id="ARBA00022771"/>
    </source>
</evidence>
<dbReference type="GO" id="GO:0008270">
    <property type="term" value="F:zinc ion binding"/>
    <property type="evidence" value="ECO:0007669"/>
    <property type="project" value="UniProtKB-KW"/>
</dbReference>
<dbReference type="PROSITE" id="PS51802">
    <property type="entry name" value="ZF_CCHHC"/>
    <property type="match status" value="1"/>
</dbReference>
<evidence type="ECO:0000256" key="1">
    <source>
        <dbReference type="ARBA" id="ARBA00004123"/>
    </source>
</evidence>
<reference evidence="14" key="2">
    <citation type="journal article" date="2007" name="PLoS Biol.">
        <title>Survey sequencing and comparative analysis of the elephant shark (Callorhinchus milii) genome.</title>
        <authorList>
            <person name="Venkatesh B."/>
            <person name="Kirkness E.F."/>
            <person name="Loh Y.H."/>
            <person name="Halpern A.L."/>
            <person name="Lee A.P."/>
            <person name="Johnson J."/>
            <person name="Dandona N."/>
            <person name="Viswanathan L.D."/>
            <person name="Tay A."/>
            <person name="Venter J.C."/>
            <person name="Strausberg R.L."/>
            <person name="Brenner S."/>
        </authorList>
    </citation>
    <scope>NUCLEOTIDE SEQUENCE [LARGE SCALE GENOMIC DNA]</scope>
</reference>
<dbReference type="SUPFAM" id="SSF63748">
    <property type="entry name" value="Tudor/PWWP/MBT"/>
    <property type="match status" value="3"/>
</dbReference>
<dbReference type="InterPro" id="IPR004092">
    <property type="entry name" value="Mbt"/>
</dbReference>
<dbReference type="SUPFAM" id="SSF47769">
    <property type="entry name" value="SAM/Pointed domain"/>
    <property type="match status" value="1"/>
</dbReference>
<reference evidence="13" key="5">
    <citation type="submission" date="2025-09" db="UniProtKB">
        <authorList>
            <consortium name="Ensembl"/>
        </authorList>
    </citation>
    <scope>IDENTIFICATION</scope>
</reference>
<keyword evidence="14" id="KW-1185">Reference proteome</keyword>
<dbReference type="Pfam" id="PF01530">
    <property type="entry name" value="zf-C2HC"/>
    <property type="match status" value="1"/>
</dbReference>
<evidence type="ECO:0000256" key="7">
    <source>
        <dbReference type="ARBA" id="ARBA00023015"/>
    </source>
</evidence>
<dbReference type="GO" id="GO:0005634">
    <property type="term" value="C:nucleus"/>
    <property type="evidence" value="ECO:0007669"/>
    <property type="project" value="UniProtKB-SubCell"/>
</dbReference>
<evidence type="ECO:0000256" key="8">
    <source>
        <dbReference type="ARBA" id="ARBA00023163"/>
    </source>
</evidence>
<dbReference type="InterPro" id="IPR050548">
    <property type="entry name" value="PcG_chromatin_remod_factors"/>
</dbReference>
<evidence type="ECO:0000259" key="12">
    <source>
        <dbReference type="PROSITE" id="PS50105"/>
    </source>
</evidence>
<feature type="repeat" description="MBT" evidence="10">
    <location>
        <begin position="187"/>
        <end position="287"/>
    </location>
</feature>
<dbReference type="InterPro" id="IPR001660">
    <property type="entry name" value="SAM"/>
</dbReference>
<feature type="domain" description="SAM" evidence="12">
    <location>
        <begin position="678"/>
        <end position="742"/>
    </location>
</feature>
<organism evidence="13 14">
    <name type="scientific">Callorhinchus milii</name>
    <name type="common">Ghost shark</name>
    <dbReference type="NCBI Taxonomy" id="7868"/>
    <lineage>
        <taxon>Eukaryota</taxon>
        <taxon>Metazoa</taxon>
        <taxon>Chordata</taxon>
        <taxon>Craniata</taxon>
        <taxon>Vertebrata</taxon>
        <taxon>Chondrichthyes</taxon>
        <taxon>Holocephali</taxon>
        <taxon>Chimaeriformes</taxon>
        <taxon>Callorhinchidae</taxon>
        <taxon>Callorhinchus</taxon>
    </lineage>
</organism>
<evidence type="ECO:0000256" key="6">
    <source>
        <dbReference type="ARBA" id="ARBA00022853"/>
    </source>
</evidence>
<dbReference type="AlphaFoldDB" id="A0A4W3K864"/>
<dbReference type="Gene3D" id="4.10.320.30">
    <property type="match status" value="1"/>
</dbReference>
<protein>
    <submittedName>
        <fullName evidence="13">Lethal(3)malignant brain tumor-like protein 4</fullName>
    </submittedName>
</protein>
<dbReference type="Gene3D" id="3.30.60.160">
    <property type="match status" value="1"/>
</dbReference>
<comment type="subcellular location">
    <subcellularLocation>
        <location evidence="1">Nucleus</location>
    </subcellularLocation>
</comment>
<evidence type="ECO:0000256" key="10">
    <source>
        <dbReference type="PROSITE-ProRule" id="PRU00459"/>
    </source>
</evidence>
<dbReference type="SMART" id="SM00561">
    <property type="entry name" value="MBT"/>
    <property type="match status" value="3"/>
</dbReference>
<dbReference type="PANTHER" id="PTHR12247">
    <property type="entry name" value="POLYCOMB GROUP PROTEIN"/>
    <property type="match status" value="1"/>
</dbReference>
<dbReference type="Ensembl" id="ENSCMIT00000041224.1">
    <property type="protein sequence ID" value="ENSCMIP00000040650.1"/>
    <property type="gene ID" value="ENSCMIG00000016937.1"/>
</dbReference>
<keyword evidence="2" id="KW-0479">Metal-binding</keyword>
<keyword evidence="8" id="KW-0804">Transcription</keyword>